<dbReference type="InterPro" id="IPR036388">
    <property type="entry name" value="WH-like_DNA-bd_sf"/>
</dbReference>
<dbReference type="PRINTS" id="PR00035">
    <property type="entry name" value="HTHGNTR"/>
</dbReference>
<dbReference type="PATRIC" id="fig|1458307.3.peg.1609"/>
<dbReference type="Gene3D" id="1.10.10.10">
    <property type="entry name" value="Winged helix-like DNA-binding domain superfamily/Winged helix DNA-binding domain"/>
    <property type="match status" value="1"/>
</dbReference>
<dbReference type="SMART" id="SM00895">
    <property type="entry name" value="FCD"/>
    <property type="match status" value="1"/>
</dbReference>
<keyword evidence="5" id="KW-1185">Reference proteome</keyword>
<evidence type="ECO:0000256" key="2">
    <source>
        <dbReference type="ARBA" id="ARBA00023125"/>
    </source>
</evidence>
<keyword evidence="3" id="KW-0804">Transcription</keyword>
<dbReference type="SMART" id="SM00345">
    <property type="entry name" value="HTH_GNTR"/>
    <property type="match status" value="1"/>
</dbReference>
<dbReference type="PANTHER" id="PTHR43537:SF24">
    <property type="entry name" value="GLUCONATE OPERON TRANSCRIPTIONAL REPRESSOR"/>
    <property type="match status" value="1"/>
</dbReference>
<dbReference type="GO" id="GO:0003677">
    <property type="term" value="F:DNA binding"/>
    <property type="evidence" value="ECO:0007669"/>
    <property type="project" value="UniProtKB-KW"/>
</dbReference>
<proteinExistence type="predicted"/>
<reference evidence="4 5" key="1">
    <citation type="journal article" date="2015" name="Genome Announc.">
        <title>Closed Genome Sequence of Octadecabacter temperatus SB1, the First Mesophilic Species of the Genus Octadecabacter.</title>
        <authorList>
            <person name="Voget S."/>
            <person name="Billerbeck S."/>
            <person name="Simon M."/>
            <person name="Daniel R."/>
        </authorList>
    </citation>
    <scope>NUCLEOTIDE SEQUENCE [LARGE SCALE GENOMIC DNA]</scope>
    <source>
        <strain evidence="4 5">SB1</strain>
    </source>
</reference>
<dbReference type="InterPro" id="IPR000524">
    <property type="entry name" value="Tscrpt_reg_HTH_GntR"/>
</dbReference>
<keyword evidence="2" id="KW-0238">DNA-binding</keyword>
<dbReference type="PROSITE" id="PS50949">
    <property type="entry name" value="HTH_GNTR"/>
    <property type="match status" value="1"/>
</dbReference>
<dbReference type="InterPro" id="IPR011711">
    <property type="entry name" value="GntR_C"/>
</dbReference>
<dbReference type="GO" id="GO:0003700">
    <property type="term" value="F:DNA-binding transcription factor activity"/>
    <property type="evidence" value="ECO:0007669"/>
    <property type="project" value="InterPro"/>
</dbReference>
<evidence type="ECO:0000313" key="4">
    <source>
        <dbReference type="EMBL" id="AKS46144.1"/>
    </source>
</evidence>
<protein>
    <submittedName>
        <fullName evidence="4">HTH-type transcriptional regulator McbR</fullName>
    </submittedName>
</protein>
<dbReference type="KEGG" id="otm:OSB_15940"/>
<dbReference type="PANTHER" id="PTHR43537">
    <property type="entry name" value="TRANSCRIPTIONAL REGULATOR, GNTR FAMILY"/>
    <property type="match status" value="1"/>
</dbReference>
<dbReference type="Pfam" id="PF07729">
    <property type="entry name" value="FCD"/>
    <property type="match status" value="1"/>
</dbReference>
<organism evidence="4 5">
    <name type="scientific">Octadecabacter temperatus</name>
    <dbReference type="NCBI Taxonomy" id="1458307"/>
    <lineage>
        <taxon>Bacteria</taxon>
        <taxon>Pseudomonadati</taxon>
        <taxon>Pseudomonadota</taxon>
        <taxon>Alphaproteobacteria</taxon>
        <taxon>Rhodobacterales</taxon>
        <taxon>Roseobacteraceae</taxon>
        <taxon>Octadecabacter</taxon>
    </lineage>
</organism>
<dbReference type="InterPro" id="IPR008920">
    <property type="entry name" value="TF_FadR/GntR_C"/>
</dbReference>
<keyword evidence="1" id="KW-0805">Transcription regulation</keyword>
<dbReference type="Pfam" id="PF00392">
    <property type="entry name" value="GntR"/>
    <property type="match status" value="1"/>
</dbReference>
<dbReference type="AlphaFoldDB" id="A0A0K0Y598"/>
<name>A0A0K0Y598_9RHOB</name>
<dbReference type="SUPFAM" id="SSF46785">
    <property type="entry name" value="Winged helix' DNA-binding domain"/>
    <property type="match status" value="1"/>
</dbReference>
<sequence length="224" mass="24728">MIESTPMQSLQKVSAIRPRLADLVYDQIVGGLQSGAIDPNVRLHQVKLAEMLDVSRTPVREALLRLEQEGVLRSSVNGGFEIRRVSKSEVRDIYQARQAVEGFCAGLLASLDDKEMVETLRETIAQEEGKKPDTNSAYFDANRTIHRAFVATSGNAFLLESFDAIWNRSIAIRSFEKLDAPGLEASLSGHLDLLNDIRSGGFEHAQRAMHDHIIDGCALQLAAL</sequence>
<accession>A0A0K0Y598</accession>
<gene>
    <name evidence="4" type="primary">mcbR_2</name>
    <name evidence="4" type="ORF">OSB_15940</name>
</gene>
<dbReference type="STRING" id="1458307.OSB_15940"/>
<evidence type="ECO:0000256" key="3">
    <source>
        <dbReference type="ARBA" id="ARBA00023163"/>
    </source>
</evidence>
<dbReference type="EMBL" id="CP012160">
    <property type="protein sequence ID" value="AKS46144.1"/>
    <property type="molecule type" value="Genomic_DNA"/>
</dbReference>
<dbReference type="Proteomes" id="UP000067444">
    <property type="component" value="Chromosome"/>
</dbReference>
<dbReference type="SUPFAM" id="SSF48008">
    <property type="entry name" value="GntR ligand-binding domain-like"/>
    <property type="match status" value="1"/>
</dbReference>
<evidence type="ECO:0000313" key="5">
    <source>
        <dbReference type="Proteomes" id="UP000067444"/>
    </source>
</evidence>
<dbReference type="Gene3D" id="1.20.120.530">
    <property type="entry name" value="GntR ligand-binding domain-like"/>
    <property type="match status" value="1"/>
</dbReference>
<evidence type="ECO:0000256" key="1">
    <source>
        <dbReference type="ARBA" id="ARBA00023015"/>
    </source>
</evidence>
<dbReference type="InterPro" id="IPR036390">
    <property type="entry name" value="WH_DNA-bd_sf"/>
</dbReference>